<gene>
    <name evidence="1" type="ORF">GCM10022399_41250</name>
</gene>
<name>A0ABP7EKU0_9MICO</name>
<accession>A0ABP7EKU0</accession>
<keyword evidence="2" id="KW-1185">Reference proteome</keyword>
<organism evidence="1 2">
    <name type="scientific">Terrabacter ginsenosidimutans</name>
    <dbReference type="NCBI Taxonomy" id="490575"/>
    <lineage>
        <taxon>Bacteria</taxon>
        <taxon>Bacillati</taxon>
        <taxon>Actinomycetota</taxon>
        <taxon>Actinomycetes</taxon>
        <taxon>Micrococcales</taxon>
        <taxon>Intrasporangiaceae</taxon>
        <taxon>Terrabacter</taxon>
    </lineage>
</organism>
<protein>
    <submittedName>
        <fullName evidence="1">Uncharacterized protein</fullName>
    </submittedName>
</protein>
<proteinExistence type="predicted"/>
<dbReference type="Proteomes" id="UP001501468">
    <property type="component" value="Unassembled WGS sequence"/>
</dbReference>
<dbReference type="EMBL" id="BAABDC010000011">
    <property type="protein sequence ID" value="GAA3720605.1"/>
    <property type="molecule type" value="Genomic_DNA"/>
</dbReference>
<evidence type="ECO:0000313" key="2">
    <source>
        <dbReference type="Proteomes" id="UP001501468"/>
    </source>
</evidence>
<reference evidence="2" key="1">
    <citation type="journal article" date="2019" name="Int. J. Syst. Evol. Microbiol.">
        <title>The Global Catalogue of Microorganisms (GCM) 10K type strain sequencing project: providing services to taxonomists for standard genome sequencing and annotation.</title>
        <authorList>
            <consortium name="The Broad Institute Genomics Platform"/>
            <consortium name="The Broad Institute Genome Sequencing Center for Infectious Disease"/>
            <person name="Wu L."/>
            <person name="Ma J."/>
        </authorList>
    </citation>
    <scope>NUCLEOTIDE SEQUENCE [LARGE SCALE GENOMIC DNA]</scope>
    <source>
        <strain evidence="2">JCM 17125</strain>
    </source>
</reference>
<sequence>MILPLPGFSPRCSSADVRGVLLQCLTRRDRKRKTGEFKAHLETLASELPDDPFYDR</sequence>
<evidence type="ECO:0000313" key="1">
    <source>
        <dbReference type="EMBL" id="GAA3720605.1"/>
    </source>
</evidence>
<comment type="caution">
    <text evidence="1">The sequence shown here is derived from an EMBL/GenBank/DDBJ whole genome shotgun (WGS) entry which is preliminary data.</text>
</comment>